<accession>A0A8S5RF66</accession>
<dbReference type="EMBL" id="BK059097">
    <property type="protein sequence ID" value="DAE29721.1"/>
    <property type="molecule type" value="Genomic_DNA"/>
</dbReference>
<sequence length="37" mass="4351">MDEMNVTEALLKAILELIEKCDTLDELRESVKRIMQE</sequence>
<protein>
    <submittedName>
        <fullName evidence="1">Uncharacterized protein</fullName>
    </submittedName>
</protein>
<proteinExistence type="predicted"/>
<evidence type="ECO:0000313" key="1">
    <source>
        <dbReference type="EMBL" id="DAE29721.1"/>
    </source>
</evidence>
<reference evidence="1" key="1">
    <citation type="journal article" date="2021" name="Proc. Natl. Acad. Sci. U.S.A.">
        <title>A Catalog of Tens of Thousands of Viruses from Human Metagenomes Reveals Hidden Associations with Chronic Diseases.</title>
        <authorList>
            <person name="Tisza M.J."/>
            <person name="Buck C.B."/>
        </authorList>
    </citation>
    <scope>NUCLEOTIDE SEQUENCE</scope>
    <source>
        <strain evidence="1">CtJLD79</strain>
    </source>
</reference>
<name>A0A8S5RF66_9VIRU</name>
<organism evidence="1">
    <name type="scientific">virus sp. ctJLD79</name>
    <dbReference type="NCBI Taxonomy" id="2827987"/>
    <lineage>
        <taxon>Viruses</taxon>
    </lineage>
</organism>